<feature type="transmembrane region" description="Helical" evidence="7">
    <location>
        <begin position="210"/>
        <end position="230"/>
    </location>
</feature>
<dbReference type="Pfam" id="PF01694">
    <property type="entry name" value="Rhomboid"/>
    <property type="match status" value="1"/>
</dbReference>
<evidence type="ECO:0000256" key="2">
    <source>
        <dbReference type="ARBA" id="ARBA00009045"/>
    </source>
</evidence>
<dbReference type="Proteomes" id="UP000028252">
    <property type="component" value="Unassembled WGS sequence"/>
</dbReference>
<feature type="transmembrane region" description="Helical" evidence="7">
    <location>
        <begin position="237"/>
        <end position="260"/>
    </location>
</feature>
<dbReference type="GO" id="GO:0016020">
    <property type="term" value="C:membrane"/>
    <property type="evidence" value="ECO:0007669"/>
    <property type="project" value="UniProtKB-SubCell"/>
</dbReference>
<evidence type="ECO:0000313" key="10">
    <source>
        <dbReference type="Proteomes" id="UP000028252"/>
    </source>
</evidence>
<comment type="caution">
    <text evidence="9">The sequence shown here is derived from an EMBL/GenBank/DDBJ whole genome shotgun (WGS) entry which is preliminary data.</text>
</comment>
<dbReference type="PANTHER" id="PTHR43731:SF14">
    <property type="entry name" value="PRESENILIN-ASSOCIATED RHOMBOID-LIKE PROTEIN, MITOCHONDRIAL"/>
    <property type="match status" value="1"/>
</dbReference>
<reference evidence="9 10" key="1">
    <citation type="submission" date="2014-04" db="EMBL/GenBank/DDBJ databases">
        <title>Marinobacterium kochiensis sp. nov., isolated from sediment sample collected from Kochi backwaters in Kerala, India.</title>
        <authorList>
            <person name="Singh A."/>
            <person name="Pinnaka A.K."/>
        </authorList>
    </citation>
    <scope>NUCLEOTIDE SEQUENCE [LARGE SCALE GENOMIC DNA]</scope>
    <source>
        <strain evidence="9 10">AK27</strain>
    </source>
</reference>
<evidence type="ECO:0000256" key="7">
    <source>
        <dbReference type="SAM" id="Phobius"/>
    </source>
</evidence>
<evidence type="ECO:0000313" key="9">
    <source>
        <dbReference type="EMBL" id="KEA62994.1"/>
    </source>
</evidence>
<feature type="transmembrane region" description="Helical" evidence="7">
    <location>
        <begin position="275"/>
        <end position="297"/>
    </location>
</feature>
<accession>A0A081FWT9</accession>
<gene>
    <name evidence="9" type="ORF">ADIMK_2518</name>
</gene>
<protein>
    <submittedName>
        <fullName evidence="9">Rhomboid family serine protease</fullName>
    </submittedName>
</protein>
<organism evidence="9 10">
    <name type="scientific">Marinobacterium lacunae</name>
    <dbReference type="NCBI Taxonomy" id="1232683"/>
    <lineage>
        <taxon>Bacteria</taxon>
        <taxon>Pseudomonadati</taxon>
        <taxon>Pseudomonadota</taxon>
        <taxon>Gammaproteobacteria</taxon>
        <taxon>Oceanospirillales</taxon>
        <taxon>Oceanospirillaceae</taxon>
        <taxon>Marinobacterium</taxon>
    </lineage>
</organism>
<keyword evidence="5 7" id="KW-1133">Transmembrane helix</keyword>
<keyword evidence="10" id="KW-1185">Reference proteome</keyword>
<sequence>MIIVPTEKRLEWKNAPIVLIAILIANLLVFLLYQSGDERKAVEAIGGFVESHYIDDEWPIFKRYMELEDRDAELSELQQAREAGDQYSIAQQMLMDTGYYRHISNKAPYAFEPDLYERWQQVRPEIQNTFDSISSFAYGLRSSDLSPVTLITHQFLHGSFAHIFGNMLFLLLFGFAVEAALGHLRFLIFYLIGGALAGLTQVVFTLGSDAPLIGASGAISGVMAMYLAIFRLRRIEFFYWVLFFVGYFRAPALLILPLYIGKEIYQYYSMDGSNVAYMAHAGGFVAGAVLIGLAMLFNKNAVNEAYIEQDQDLTHRNKTLAEIYRAIELLRFDDAHKQLASLIEREGVDYLLARIRYNLDKIKRGEPFIPSFCALMTQKGLTQPEIGDLNHVWQQEEQASELLPAADQLELAFRFTTLDDLKGAASIAEHLYQSGYKPNEVLLLCQRLATRYGELRDKGNAQKYQQYASQLTKDGHNGVM</sequence>
<name>A0A081FWT9_9GAMM</name>
<feature type="transmembrane region" description="Helical" evidence="7">
    <location>
        <begin position="184"/>
        <end position="204"/>
    </location>
</feature>
<dbReference type="STRING" id="1232683.ADIMK_2518"/>
<evidence type="ECO:0000256" key="5">
    <source>
        <dbReference type="ARBA" id="ARBA00022989"/>
    </source>
</evidence>
<dbReference type="RefSeq" id="WP_051692917.1">
    <property type="nucleotide sequence ID" value="NZ_JMQN01000040.1"/>
</dbReference>
<evidence type="ECO:0000256" key="6">
    <source>
        <dbReference type="ARBA" id="ARBA00023136"/>
    </source>
</evidence>
<proteinExistence type="inferred from homology"/>
<dbReference type="AlphaFoldDB" id="A0A081FWT9"/>
<dbReference type="PATRIC" id="fig|1232683.4.peg.2470"/>
<dbReference type="EMBL" id="JMQN01000040">
    <property type="protein sequence ID" value="KEA62994.1"/>
    <property type="molecule type" value="Genomic_DNA"/>
</dbReference>
<comment type="similarity">
    <text evidence="2">Belongs to the peptidase S54 family.</text>
</comment>
<dbReference type="SUPFAM" id="SSF144091">
    <property type="entry name" value="Rhomboid-like"/>
    <property type="match status" value="1"/>
</dbReference>
<feature type="transmembrane region" description="Helical" evidence="7">
    <location>
        <begin position="12"/>
        <end position="33"/>
    </location>
</feature>
<evidence type="ECO:0000256" key="4">
    <source>
        <dbReference type="ARBA" id="ARBA00022801"/>
    </source>
</evidence>
<dbReference type="InterPro" id="IPR035952">
    <property type="entry name" value="Rhomboid-like_sf"/>
</dbReference>
<feature type="domain" description="Peptidase S54 rhomboid" evidence="8">
    <location>
        <begin position="149"/>
        <end position="291"/>
    </location>
</feature>
<dbReference type="InterPro" id="IPR022764">
    <property type="entry name" value="Peptidase_S54_rhomboid_dom"/>
</dbReference>
<comment type="subcellular location">
    <subcellularLocation>
        <location evidence="1">Membrane</location>
        <topology evidence="1">Multi-pass membrane protein</topology>
    </subcellularLocation>
</comment>
<evidence type="ECO:0000256" key="1">
    <source>
        <dbReference type="ARBA" id="ARBA00004141"/>
    </source>
</evidence>
<dbReference type="PANTHER" id="PTHR43731">
    <property type="entry name" value="RHOMBOID PROTEASE"/>
    <property type="match status" value="1"/>
</dbReference>
<dbReference type="InterPro" id="IPR050925">
    <property type="entry name" value="Rhomboid_protease_S54"/>
</dbReference>
<evidence type="ECO:0000256" key="3">
    <source>
        <dbReference type="ARBA" id="ARBA00022692"/>
    </source>
</evidence>
<dbReference type="Gene3D" id="1.20.1540.10">
    <property type="entry name" value="Rhomboid-like"/>
    <property type="match status" value="1"/>
</dbReference>
<keyword evidence="6 7" id="KW-0472">Membrane</keyword>
<keyword evidence="3 7" id="KW-0812">Transmembrane</keyword>
<dbReference type="GO" id="GO:0004252">
    <property type="term" value="F:serine-type endopeptidase activity"/>
    <property type="evidence" value="ECO:0007669"/>
    <property type="project" value="InterPro"/>
</dbReference>
<dbReference type="GO" id="GO:0006508">
    <property type="term" value="P:proteolysis"/>
    <property type="evidence" value="ECO:0007669"/>
    <property type="project" value="UniProtKB-KW"/>
</dbReference>
<keyword evidence="9" id="KW-0645">Protease</keyword>
<feature type="transmembrane region" description="Helical" evidence="7">
    <location>
        <begin position="155"/>
        <end position="177"/>
    </location>
</feature>
<evidence type="ECO:0000259" key="8">
    <source>
        <dbReference type="Pfam" id="PF01694"/>
    </source>
</evidence>
<dbReference type="OrthoDB" id="9814037at2"/>
<keyword evidence="4" id="KW-0378">Hydrolase</keyword>
<dbReference type="eggNOG" id="COG0705">
    <property type="taxonomic scope" value="Bacteria"/>
</dbReference>